<evidence type="ECO:0000256" key="6">
    <source>
        <dbReference type="ARBA" id="ARBA00022741"/>
    </source>
</evidence>
<dbReference type="GeneID" id="93316198"/>
<dbReference type="HAMAP" id="MF_00365">
    <property type="entry name" value="RecF"/>
    <property type="match status" value="1"/>
</dbReference>
<dbReference type="Pfam" id="PF02463">
    <property type="entry name" value="SMC_N"/>
    <property type="match status" value="1"/>
</dbReference>
<dbReference type="PANTHER" id="PTHR32182:SF0">
    <property type="entry name" value="DNA REPLICATION AND REPAIR PROTEIN RECF"/>
    <property type="match status" value="1"/>
</dbReference>
<comment type="function">
    <text evidence="12 13 14">The RecF protein is involved in DNA metabolism; it is required for DNA replication and normal SOS inducibility. RecF binds preferentially to single-stranded, linear DNA. It also seems to bind ATP.</text>
</comment>
<dbReference type="EMBL" id="ANHZ02000007">
    <property type="protein sequence ID" value="EME36984.1"/>
    <property type="molecule type" value="Genomic_DNA"/>
</dbReference>
<evidence type="ECO:0000256" key="3">
    <source>
        <dbReference type="ARBA" id="ARBA00020170"/>
    </source>
</evidence>
<dbReference type="InterPro" id="IPR018078">
    <property type="entry name" value="DNA-binding_RecF_CS"/>
</dbReference>
<evidence type="ECO:0000256" key="4">
    <source>
        <dbReference type="ARBA" id="ARBA00022490"/>
    </source>
</evidence>
<dbReference type="GO" id="GO:0003697">
    <property type="term" value="F:single-stranded DNA binding"/>
    <property type="evidence" value="ECO:0007669"/>
    <property type="project" value="UniProtKB-UniRule"/>
</dbReference>
<evidence type="ECO:0000256" key="9">
    <source>
        <dbReference type="ARBA" id="ARBA00023125"/>
    </source>
</evidence>
<dbReference type="Gene3D" id="1.20.1050.90">
    <property type="entry name" value="RecF/RecN/SMC, N-terminal domain"/>
    <property type="match status" value="1"/>
</dbReference>
<evidence type="ECO:0000256" key="12">
    <source>
        <dbReference type="ARBA" id="ARBA00025401"/>
    </source>
</evidence>
<name>M2YEG7_9MICC</name>
<comment type="similarity">
    <text evidence="2 13 14">Belongs to the RecF family.</text>
</comment>
<keyword evidence="6 13" id="KW-0547">Nucleotide-binding</keyword>
<keyword evidence="11 13" id="KW-0742">SOS response</keyword>
<evidence type="ECO:0000256" key="2">
    <source>
        <dbReference type="ARBA" id="ARBA00008016"/>
    </source>
</evidence>
<keyword evidence="8 13" id="KW-0067">ATP-binding</keyword>
<dbReference type="GO" id="GO:0009432">
    <property type="term" value="P:SOS response"/>
    <property type="evidence" value="ECO:0007669"/>
    <property type="project" value="UniProtKB-UniRule"/>
</dbReference>
<feature type="domain" description="RecF/RecN/SMC N-terminal" evidence="15">
    <location>
        <begin position="3"/>
        <end position="364"/>
    </location>
</feature>
<dbReference type="GO" id="GO:0006260">
    <property type="term" value="P:DNA replication"/>
    <property type="evidence" value="ECO:0007669"/>
    <property type="project" value="UniProtKB-UniRule"/>
</dbReference>
<dbReference type="InterPro" id="IPR027417">
    <property type="entry name" value="P-loop_NTPase"/>
</dbReference>
<evidence type="ECO:0000256" key="14">
    <source>
        <dbReference type="RuleBase" id="RU000578"/>
    </source>
</evidence>
<evidence type="ECO:0000313" key="17">
    <source>
        <dbReference type="Proteomes" id="UP000009877"/>
    </source>
</evidence>
<evidence type="ECO:0000256" key="13">
    <source>
        <dbReference type="HAMAP-Rule" id="MF_00365"/>
    </source>
</evidence>
<dbReference type="InterPro" id="IPR042174">
    <property type="entry name" value="RecF_2"/>
</dbReference>
<protein>
    <recommendedName>
        <fullName evidence="3 13">DNA replication and repair protein RecF</fullName>
    </recommendedName>
</protein>
<keyword evidence="5 13" id="KW-0235">DNA replication</keyword>
<evidence type="ECO:0000256" key="1">
    <source>
        <dbReference type="ARBA" id="ARBA00004496"/>
    </source>
</evidence>
<proteinExistence type="inferred from homology"/>
<dbReference type="GO" id="GO:0006302">
    <property type="term" value="P:double-strand break repair"/>
    <property type="evidence" value="ECO:0007669"/>
    <property type="project" value="TreeGrafter"/>
</dbReference>
<evidence type="ECO:0000256" key="8">
    <source>
        <dbReference type="ARBA" id="ARBA00022840"/>
    </source>
</evidence>
<evidence type="ECO:0000313" key="16">
    <source>
        <dbReference type="EMBL" id="EME36984.1"/>
    </source>
</evidence>
<keyword evidence="10 13" id="KW-0234">DNA repair</keyword>
<dbReference type="GO" id="GO:0005737">
    <property type="term" value="C:cytoplasm"/>
    <property type="evidence" value="ECO:0007669"/>
    <property type="project" value="UniProtKB-SubCell"/>
</dbReference>
<dbReference type="InterPro" id="IPR001238">
    <property type="entry name" value="DNA-binding_RecF"/>
</dbReference>
<keyword evidence="17" id="KW-1185">Reference proteome</keyword>
<dbReference type="AlphaFoldDB" id="M2YEG7"/>
<evidence type="ECO:0000256" key="11">
    <source>
        <dbReference type="ARBA" id="ARBA00023236"/>
    </source>
</evidence>
<feature type="binding site" evidence="13">
    <location>
        <begin position="30"/>
        <end position="37"/>
    </location>
    <ligand>
        <name>ATP</name>
        <dbReference type="ChEBI" id="CHEBI:30616"/>
    </ligand>
</feature>
<reference evidence="16 17" key="1">
    <citation type="journal article" date="2014" name="Genome Announc.">
        <title>Draft Genome Sequence of Kocuria palustris PEL.</title>
        <authorList>
            <person name="Sharma G."/>
            <person name="Khatri I."/>
            <person name="Subramanian S."/>
        </authorList>
    </citation>
    <scope>NUCLEOTIDE SEQUENCE [LARGE SCALE GENOMIC DNA]</scope>
    <source>
        <strain evidence="16 17">PEL</strain>
    </source>
</reference>
<keyword evidence="7 13" id="KW-0227">DNA damage</keyword>
<comment type="caution">
    <text evidence="16">The sequence shown here is derived from an EMBL/GenBank/DDBJ whole genome shotgun (WGS) entry which is preliminary data.</text>
</comment>
<dbReference type="NCBIfam" id="TIGR00611">
    <property type="entry name" value="recf"/>
    <property type="match status" value="1"/>
</dbReference>
<evidence type="ECO:0000259" key="15">
    <source>
        <dbReference type="Pfam" id="PF02463"/>
    </source>
</evidence>
<dbReference type="PROSITE" id="PS00618">
    <property type="entry name" value="RECF_2"/>
    <property type="match status" value="1"/>
</dbReference>
<keyword evidence="9 13" id="KW-0238">DNA-binding</keyword>
<keyword evidence="4 13" id="KW-0963">Cytoplasm</keyword>
<dbReference type="RefSeq" id="WP_006214387.1">
    <property type="nucleotide sequence ID" value="NZ_ANHZ02000007.1"/>
</dbReference>
<dbReference type="PANTHER" id="PTHR32182">
    <property type="entry name" value="DNA REPLICATION AND REPAIR PROTEIN RECF"/>
    <property type="match status" value="1"/>
</dbReference>
<dbReference type="PROSITE" id="PS00617">
    <property type="entry name" value="RECF_1"/>
    <property type="match status" value="1"/>
</dbReference>
<dbReference type="GO" id="GO:0000731">
    <property type="term" value="P:DNA synthesis involved in DNA repair"/>
    <property type="evidence" value="ECO:0007669"/>
    <property type="project" value="TreeGrafter"/>
</dbReference>
<comment type="subcellular location">
    <subcellularLocation>
        <location evidence="1 13 14">Cytoplasm</location>
    </subcellularLocation>
</comment>
<dbReference type="GO" id="GO:0005524">
    <property type="term" value="F:ATP binding"/>
    <property type="evidence" value="ECO:0007669"/>
    <property type="project" value="UniProtKB-UniRule"/>
</dbReference>
<gene>
    <name evidence="13" type="primary">recF</name>
    <name evidence="16" type="ORF">C884_02344</name>
</gene>
<dbReference type="Proteomes" id="UP000009877">
    <property type="component" value="Unassembled WGS sequence"/>
</dbReference>
<evidence type="ECO:0000256" key="10">
    <source>
        <dbReference type="ARBA" id="ARBA00023204"/>
    </source>
</evidence>
<dbReference type="STRING" id="71999.KPaMU14_00015"/>
<evidence type="ECO:0000256" key="5">
    <source>
        <dbReference type="ARBA" id="ARBA00022705"/>
    </source>
</evidence>
<dbReference type="Gene3D" id="3.40.50.300">
    <property type="entry name" value="P-loop containing nucleotide triphosphate hydrolases"/>
    <property type="match status" value="1"/>
</dbReference>
<sequence>MHVDSLSLADFRSYEQLQLELTPGITVLLGPNGVGKTNVVEAIDYAATLASHRVSGNAPLHRAGTERAMIRTGIRRAGHRTNLEFTLSEGRAPTVRINRGGSVRAREALGILRTVLFSPEDLALIKGEPSGRRAFLDVLGSSMRPALAGVISDYEKTVRQRNALLKSARKAGRFTQAHEATLSAWNDQLATYGAAVLQSRLQLVLALEPEVRRAYSSLSDGPRMPRLRYRSSILPESADGRVDQLAHFSTADLRELMLQACAEAQDQEIERAVSLVGPHRDELEIQLGDLPARGYASHGEMWSCALSLRLGSWYVHLDDDRSEGSSPVLILDDVFAELDAQRRSRLADMVSEAEQVLVTAAVEEDVPQELLDADSGLTLVRVSPGKAVVDPGSRT</sequence>
<dbReference type="SUPFAM" id="SSF52540">
    <property type="entry name" value="P-loop containing nucleoside triphosphate hydrolases"/>
    <property type="match status" value="1"/>
</dbReference>
<accession>M2YEG7</accession>
<evidence type="ECO:0000256" key="7">
    <source>
        <dbReference type="ARBA" id="ARBA00022763"/>
    </source>
</evidence>
<dbReference type="InterPro" id="IPR003395">
    <property type="entry name" value="RecF/RecN/SMC_N"/>
</dbReference>
<organism evidence="16 17">
    <name type="scientific">Kocuria palustris PEL</name>
    <dbReference type="NCBI Taxonomy" id="1236550"/>
    <lineage>
        <taxon>Bacteria</taxon>
        <taxon>Bacillati</taxon>
        <taxon>Actinomycetota</taxon>
        <taxon>Actinomycetes</taxon>
        <taxon>Micrococcales</taxon>
        <taxon>Micrococcaceae</taxon>
        <taxon>Kocuria</taxon>
    </lineage>
</organism>